<dbReference type="CDD" id="cd07247">
    <property type="entry name" value="SgaA_N_like"/>
    <property type="match status" value="1"/>
</dbReference>
<accession>A0A7G9S6B5</accession>
<dbReference type="PROSITE" id="PS51819">
    <property type="entry name" value="VOC"/>
    <property type="match status" value="1"/>
</dbReference>
<evidence type="ECO:0000313" key="3">
    <source>
        <dbReference type="Proteomes" id="UP000515934"/>
    </source>
</evidence>
<dbReference type="PANTHER" id="PTHR33993:SF1">
    <property type="entry name" value="GLYOXALASE FAMILY PROTEIN"/>
    <property type="match status" value="1"/>
</dbReference>
<feature type="domain" description="VOC" evidence="1">
    <location>
        <begin position="9"/>
        <end position="120"/>
    </location>
</feature>
<dbReference type="InterPro" id="IPR004360">
    <property type="entry name" value="Glyas_Fos-R_dOase_dom"/>
</dbReference>
<dbReference type="Pfam" id="PF00903">
    <property type="entry name" value="Glyoxalase"/>
    <property type="match status" value="1"/>
</dbReference>
<reference evidence="2 3" key="1">
    <citation type="submission" date="2020-08" db="EMBL/GenBank/DDBJ databases">
        <title>Genome sequence of Leucobacter denitrificans KACC 14055T.</title>
        <authorList>
            <person name="Hyun D.-W."/>
            <person name="Bae J.-W."/>
        </authorList>
    </citation>
    <scope>NUCLEOTIDE SEQUENCE [LARGE SCALE GENOMIC DNA]</scope>
    <source>
        <strain evidence="2 3">KACC 14055</strain>
    </source>
</reference>
<dbReference type="RefSeq" id="WP_187555857.1">
    <property type="nucleotide sequence ID" value="NZ_CP060716.1"/>
</dbReference>
<proteinExistence type="predicted"/>
<dbReference type="PANTHER" id="PTHR33993">
    <property type="entry name" value="GLYOXALASE-RELATED"/>
    <property type="match status" value="1"/>
</dbReference>
<dbReference type="Proteomes" id="UP000515934">
    <property type="component" value="Chromosome"/>
</dbReference>
<dbReference type="InterPro" id="IPR029068">
    <property type="entry name" value="Glyas_Bleomycin-R_OHBP_Dase"/>
</dbReference>
<protein>
    <submittedName>
        <fullName evidence="2">VOC family protein</fullName>
    </submittedName>
</protein>
<organism evidence="2 3">
    <name type="scientific">Leucobacter denitrificans</name>
    <dbReference type="NCBI Taxonomy" id="683042"/>
    <lineage>
        <taxon>Bacteria</taxon>
        <taxon>Bacillati</taxon>
        <taxon>Actinomycetota</taxon>
        <taxon>Actinomycetes</taxon>
        <taxon>Micrococcales</taxon>
        <taxon>Microbacteriaceae</taxon>
        <taxon>Leucobacter</taxon>
    </lineage>
</organism>
<dbReference type="InterPro" id="IPR037523">
    <property type="entry name" value="VOC_core"/>
</dbReference>
<dbReference type="KEGG" id="ldn:H9L06_03450"/>
<dbReference type="AlphaFoldDB" id="A0A7G9S6B5"/>
<sequence>MSHVPEHHSINYVEITVTDLERAKQFYTNAFNWVFKDYGPTYAAILGPSGFDEVGGLLVAEKPRPTGGPFVLLYSANLDASAAAIVAAGGEVTEGPYEFPGGRRLHFTDPSGNELGVWAEH</sequence>
<dbReference type="InterPro" id="IPR052164">
    <property type="entry name" value="Anthracycline_SecMetBiosynth"/>
</dbReference>
<dbReference type="SUPFAM" id="SSF54593">
    <property type="entry name" value="Glyoxalase/Bleomycin resistance protein/Dihydroxybiphenyl dioxygenase"/>
    <property type="match status" value="1"/>
</dbReference>
<evidence type="ECO:0000259" key="1">
    <source>
        <dbReference type="PROSITE" id="PS51819"/>
    </source>
</evidence>
<gene>
    <name evidence="2" type="ORF">H9L06_03450</name>
</gene>
<evidence type="ECO:0000313" key="2">
    <source>
        <dbReference type="EMBL" id="QNN63390.1"/>
    </source>
</evidence>
<name>A0A7G9S6B5_9MICO</name>
<dbReference type="EMBL" id="CP060716">
    <property type="protein sequence ID" value="QNN63390.1"/>
    <property type="molecule type" value="Genomic_DNA"/>
</dbReference>
<dbReference type="Gene3D" id="3.10.180.10">
    <property type="entry name" value="2,3-Dihydroxybiphenyl 1,2-Dioxygenase, domain 1"/>
    <property type="match status" value="1"/>
</dbReference>
<keyword evidence="3" id="KW-1185">Reference proteome</keyword>